<proteinExistence type="predicted"/>
<feature type="coiled-coil region" evidence="1">
    <location>
        <begin position="99"/>
        <end position="133"/>
    </location>
</feature>
<name>A0AAE0ECR2_9ROSI</name>
<feature type="coiled-coil region" evidence="1">
    <location>
        <begin position="462"/>
        <end position="626"/>
    </location>
</feature>
<comment type="caution">
    <text evidence="2">The sequence shown here is derived from an EMBL/GenBank/DDBJ whole genome shotgun (WGS) entry which is preliminary data.</text>
</comment>
<evidence type="ECO:0000313" key="2">
    <source>
        <dbReference type="EMBL" id="KAK3223491.1"/>
    </source>
</evidence>
<dbReference type="Proteomes" id="UP001281410">
    <property type="component" value="Unassembled WGS sequence"/>
</dbReference>
<sequence length="671" mass="76171">MASGVDEDADAVLSDVEEGDIVVNKTSEEDFSIERFREVIAELNRERQARQEAENSKSELNEKFNRLKVLTQETIKRRDEFARQRDEALREKEEVVGSNDKLSTELAEANKAKDEISKQLNEVTKAKDGLRSEIESSAHMLVTGIDKISGKLSNFKNFSATGLPRSQKYTGFPAVAYGVIKRTNEIVEELVRHIDSNVKSRNDVREQMDQRNYEIAIEVSQLEATISGLRDEVTKKSNVVENLEKSVVEKDVKIAEIESQELELRQLVGEYDDKLRNLESKMESLMPLLVDQLNYVSKIHDQVYDVIKIVDDDNLDKSELSESLFLPLQTDMEENIRASLAGMESIHQLTRIVVGKTRDLVEEKSREVKSLNETVGRLVKEKEHIGSLLRSALSKRMTVDPSSKTNELFQVAENGLREAGIDFKFGKLLQDGKASASHDKANDVETEEDEIYTLAGALENIVKASQLEIIDLKHSVEELRSESRLLKEHVEAQAKELSHRMRRIEELEEKERVANESVEGLMLDIAAAEEEITRWKAAAEQEAAAGGAVEQEFESQLSALKQELEEAKQTLLESEKKLKFKEETAAAAMAARDAAEKSLRLADMRASRLRDRVEELSRQLEVFETREDSRGRNGPRYVCWPWQWLGLDFVGHRPDAQQQTSNEMELSEPLI</sequence>
<accession>A0AAE0ECR2</accession>
<keyword evidence="3" id="KW-1185">Reference proteome</keyword>
<dbReference type="PANTHER" id="PTHR34937:SF1">
    <property type="entry name" value="PARAMYOSIN"/>
    <property type="match status" value="1"/>
</dbReference>
<evidence type="ECO:0000313" key="3">
    <source>
        <dbReference type="Proteomes" id="UP001281410"/>
    </source>
</evidence>
<feature type="coiled-coil region" evidence="1">
    <location>
        <begin position="226"/>
        <end position="277"/>
    </location>
</feature>
<organism evidence="2 3">
    <name type="scientific">Dipteronia sinensis</name>
    <dbReference type="NCBI Taxonomy" id="43782"/>
    <lineage>
        <taxon>Eukaryota</taxon>
        <taxon>Viridiplantae</taxon>
        <taxon>Streptophyta</taxon>
        <taxon>Embryophyta</taxon>
        <taxon>Tracheophyta</taxon>
        <taxon>Spermatophyta</taxon>
        <taxon>Magnoliopsida</taxon>
        <taxon>eudicotyledons</taxon>
        <taxon>Gunneridae</taxon>
        <taxon>Pentapetalae</taxon>
        <taxon>rosids</taxon>
        <taxon>malvids</taxon>
        <taxon>Sapindales</taxon>
        <taxon>Sapindaceae</taxon>
        <taxon>Hippocastanoideae</taxon>
        <taxon>Acereae</taxon>
        <taxon>Dipteronia</taxon>
    </lineage>
</organism>
<gene>
    <name evidence="2" type="ORF">Dsin_010516</name>
</gene>
<protein>
    <recommendedName>
        <fullName evidence="4">Paramyosin</fullName>
    </recommendedName>
</protein>
<dbReference type="AlphaFoldDB" id="A0AAE0ECR2"/>
<dbReference type="PANTHER" id="PTHR34937">
    <property type="entry name" value="OS08G0559800 PROTEIN"/>
    <property type="match status" value="1"/>
</dbReference>
<evidence type="ECO:0008006" key="4">
    <source>
        <dbReference type="Google" id="ProtNLM"/>
    </source>
</evidence>
<reference evidence="2" key="1">
    <citation type="journal article" date="2023" name="Plant J.">
        <title>Genome sequences and population genomics provide insights into the demographic history, inbreeding, and mutation load of two 'living fossil' tree species of Dipteronia.</title>
        <authorList>
            <person name="Feng Y."/>
            <person name="Comes H.P."/>
            <person name="Chen J."/>
            <person name="Zhu S."/>
            <person name="Lu R."/>
            <person name="Zhang X."/>
            <person name="Li P."/>
            <person name="Qiu J."/>
            <person name="Olsen K.M."/>
            <person name="Qiu Y."/>
        </authorList>
    </citation>
    <scope>NUCLEOTIDE SEQUENCE</scope>
    <source>
        <strain evidence="2">NBL</strain>
    </source>
</reference>
<keyword evidence="1" id="KW-0175">Coiled coil</keyword>
<dbReference type="EMBL" id="JANJYJ010000003">
    <property type="protein sequence ID" value="KAK3223491.1"/>
    <property type="molecule type" value="Genomic_DNA"/>
</dbReference>
<dbReference type="InterPro" id="IPR040300">
    <property type="entry name" value="At3g49055-like"/>
</dbReference>
<evidence type="ECO:0000256" key="1">
    <source>
        <dbReference type="SAM" id="Coils"/>
    </source>
</evidence>
<feature type="coiled-coil region" evidence="1">
    <location>
        <begin position="33"/>
        <end position="73"/>
    </location>
</feature>